<keyword evidence="1" id="KW-0472">Membrane</keyword>
<protein>
    <submittedName>
        <fullName evidence="2">Energy-converting hydrogenase Eha subunit C</fullName>
    </submittedName>
</protein>
<comment type="caution">
    <text evidence="2">The sequence shown here is derived from an EMBL/GenBank/DDBJ whole genome shotgun (WGS) entry which is preliminary data.</text>
</comment>
<keyword evidence="3" id="KW-1185">Reference proteome</keyword>
<gene>
    <name evidence="2" type="ORF">JOE42_003463</name>
</gene>
<dbReference type="Proteomes" id="UP000703038">
    <property type="component" value="Unassembled WGS sequence"/>
</dbReference>
<accession>A0ABS2KXS5</accession>
<proteinExistence type="predicted"/>
<feature type="transmembrane region" description="Helical" evidence="1">
    <location>
        <begin position="30"/>
        <end position="47"/>
    </location>
</feature>
<keyword evidence="1" id="KW-1133">Transmembrane helix</keyword>
<evidence type="ECO:0000256" key="1">
    <source>
        <dbReference type="SAM" id="Phobius"/>
    </source>
</evidence>
<evidence type="ECO:0000313" key="3">
    <source>
        <dbReference type="Proteomes" id="UP000703038"/>
    </source>
</evidence>
<feature type="transmembrane region" description="Helical" evidence="1">
    <location>
        <begin position="67"/>
        <end position="84"/>
    </location>
</feature>
<evidence type="ECO:0000313" key="2">
    <source>
        <dbReference type="EMBL" id="MBM7416730.1"/>
    </source>
</evidence>
<reference evidence="2 3" key="1">
    <citation type="submission" date="2021-01" db="EMBL/GenBank/DDBJ databases">
        <title>Genomics of switchgrass bacterial isolates.</title>
        <authorList>
            <person name="Shade A."/>
        </authorList>
    </citation>
    <scope>NUCLEOTIDE SEQUENCE [LARGE SCALE GENOMIC DNA]</scope>
    <source>
        <strain evidence="2 3">PvP111</strain>
    </source>
</reference>
<dbReference type="RefSeq" id="WP_307806054.1">
    <property type="nucleotide sequence ID" value="NZ_JAFBBK010000001.1"/>
</dbReference>
<organism evidence="2 3">
    <name type="scientific">Rhodococcoides corynebacterioides</name>
    <dbReference type="NCBI Taxonomy" id="53972"/>
    <lineage>
        <taxon>Bacteria</taxon>
        <taxon>Bacillati</taxon>
        <taxon>Actinomycetota</taxon>
        <taxon>Actinomycetes</taxon>
        <taxon>Mycobacteriales</taxon>
        <taxon>Nocardiaceae</taxon>
        <taxon>Rhodococcoides</taxon>
    </lineage>
</organism>
<dbReference type="EMBL" id="JAFBBK010000001">
    <property type="protein sequence ID" value="MBM7416730.1"/>
    <property type="molecule type" value="Genomic_DNA"/>
</dbReference>
<sequence>MIDIFHALVVMNSLFAASAWCLARPNAWSITAVVLASIGWLLFNAPLEGRVLVVFSRQHGFTESDVLSIVGMIIGAIGVVRARRRADRPEIRRRD</sequence>
<keyword evidence="1" id="KW-0812">Transmembrane</keyword>
<name>A0ABS2KXS5_9NOCA</name>